<dbReference type="SMART" id="SM00331">
    <property type="entry name" value="PP2C_SIG"/>
    <property type="match status" value="1"/>
</dbReference>
<proteinExistence type="predicted"/>
<dbReference type="GO" id="GO:0016020">
    <property type="term" value="C:membrane"/>
    <property type="evidence" value="ECO:0007669"/>
    <property type="project" value="InterPro"/>
</dbReference>
<dbReference type="Gene3D" id="6.10.340.10">
    <property type="match status" value="1"/>
</dbReference>
<keyword evidence="2" id="KW-1133">Transmembrane helix</keyword>
<dbReference type="InterPro" id="IPR052016">
    <property type="entry name" value="Bact_Sigma-Reg"/>
</dbReference>
<dbReference type="AlphaFoldDB" id="A0A4P9C665"/>
<dbReference type="InterPro" id="IPR003660">
    <property type="entry name" value="HAMP_dom"/>
</dbReference>
<dbReference type="RefSeq" id="WP_096919529.1">
    <property type="nucleotide sequence ID" value="NZ_CP029487.1"/>
</dbReference>
<sequence length="522" mass="57235">MKKKLEIRILAIMLALSALLCSLIVWIAFKTYKKQVESNYLTIVQSISLKALDDVDAAALAQPDSSLDYQKESQKLTNLTHAIDVPDSAVFIFAGGQLRWLQDSHSSVSKEALADYLTALPRVDFETETYTTEEAESLPPGPEVTLESGKKYPSLCIPLTDEAGNAVGLVGLVIQGSGYRYQRLAFVSSILIVALPVMLVTTLLFFFFMRKSVTRPLLKMTNAAEQFENTDLLTASPQNHALSALNVHTGDEIEGLSKQLDKMGSSLIATIQQQMEIEKQKQWLLGEMQTAEIVQHSMLPTDFPKDLDLFATMNSAIRIGGDYYDFYYLDDHRLVLTIADVSGKGIPAALFMALSKTVLKFTITSGVSLAKALEMSNDYFCQNDCGGMFVTVFTGILDLNTHKLCYVNAGHNPPLIRPAADSDYVWLDAPPDLVLAVMGNQSYTEYTCQLSPGAGLFLYTDGVTEAQNSEGCFYGEARLIQRINADRSLTSKALLSAISADIDAFAASAPQADDITMLNIKL</sequence>
<dbReference type="InterPro" id="IPR001932">
    <property type="entry name" value="PPM-type_phosphatase-like_dom"/>
</dbReference>
<accession>A0A4P9C665</accession>
<dbReference type="GO" id="GO:0007165">
    <property type="term" value="P:signal transduction"/>
    <property type="evidence" value="ECO:0007669"/>
    <property type="project" value="InterPro"/>
</dbReference>
<keyword evidence="2" id="KW-0472">Membrane</keyword>
<protein>
    <submittedName>
        <fullName evidence="4">HAMP domain-containing protein</fullName>
    </submittedName>
</protein>
<dbReference type="PROSITE" id="PS50885">
    <property type="entry name" value="HAMP"/>
    <property type="match status" value="1"/>
</dbReference>
<keyword evidence="5" id="KW-1185">Reference proteome</keyword>
<dbReference type="Gene3D" id="3.60.40.10">
    <property type="entry name" value="PPM-type phosphatase domain"/>
    <property type="match status" value="1"/>
</dbReference>
<dbReference type="EMBL" id="CP029487">
    <property type="protein sequence ID" value="QCT70161.1"/>
    <property type="molecule type" value="Genomic_DNA"/>
</dbReference>
<keyword evidence="1" id="KW-0378">Hydrolase</keyword>
<feature type="domain" description="HAMP" evidence="3">
    <location>
        <begin position="211"/>
        <end position="272"/>
    </location>
</feature>
<evidence type="ECO:0000259" key="3">
    <source>
        <dbReference type="PROSITE" id="PS50885"/>
    </source>
</evidence>
<feature type="transmembrane region" description="Helical" evidence="2">
    <location>
        <begin position="7"/>
        <end position="29"/>
    </location>
</feature>
<dbReference type="InterPro" id="IPR036457">
    <property type="entry name" value="PPM-type-like_dom_sf"/>
</dbReference>
<organism evidence="4 5">
    <name type="scientific">Eubacterium maltosivorans</name>
    <dbReference type="NCBI Taxonomy" id="2041044"/>
    <lineage>
        <taxon>Bacteria</taxon>
        <taxon>Bacillati</taxon>
        <taxon>Bacillota</taxon>
        <taxon>Clostridia</taxon>
        <taxon>Eubacteriales</taxon>
        <taxon>Eubacteriaceae</taxon>
        <taxon>Eubacterium</taxon>
    </lineage>
</organism>
<reference evidence="4 5" key="1">
    <citation type="submission" date="2018-05" db="EMBL/GenBank/DDBJ databases">
        <title>Genome comparison of Eubacterium sp.</title>
        <authorList>
            <person name="Feng Y."/>
            <person name="Sanchez-Andrea I."/>
            <person name="Stams A.J.M."/>
            <person name="De Vos W.M."/>
        </authorList>
    </citation>
    <scope>NUCLEOTIDE SEQUENCE [LARGE SCALE GENOMIC DNA]</scope>
    <source>
        <strain evidence="4 5">YI</strain>
    </source>
</reference>
<keyword evidence="2" id="KW-0812">Transmembrane</keyword>
<evidence type="ECO:0000313" key="4">
    <source>
        <dbReference type="EMBL" id="QCT70161.1"/>
    </source>
</evidence>
<evidence type="ECO:0000313" key="5">
    <source>
        <dbReference type="Proteomes" id="UP000218387"/>
    </source>
</evidence>
<evidence type="ECO:0000256" key="2">
    <source>
        <dbReference type="SAM" id="Phobius"/>
    </source>
</evidence>
<dbReference type="PANTHER" id="PTHR43156">
    <property type="entry name" value="STAGE II SPORULATION PROTEIN E-RELATED"/>
    <property type="match status" value="1"/>
</dbReference>
<evidence type="ECO:0000256" key="1">
    <source>
        <dbReference type="ARBA" id="ARBA00022801"/>
    </source>
</evidence>
<dbReference type="Proteomes" id="UP000218387">
    <property type="component" value="Chromosome"/>
</dbReference>
<dbReference type="PANTHER" id="PTHR43156:SF2">
    <property type="entry name" value="STAGE II SPORULATION PROTEIN E"/>
    <property type="match status" value="1"/>
</dbReference>
<dbReference type="GO" id="GO:0016791">
    <property type="term" value="F:phosphatase activity"/>
    <property type="evidence" value="ECO:0007669"/>
    <property type="project" value="TreeGrafter"/>
</dbReference>
<feature type="transmembrane region" description="Helical" evidence="2">
    <location>
        <begin position="184"/>
        <end position="209"/>
    </location>
</feature>
<name>A0A4P9C665_EUBML</name>
<gene>
    <name evidence="4" type="ORF">CPZ25_002145</name>
</gene>
<dbReference type="KEGG" id="emt:CPZ25_002145"/>
<dbReference type="Pfam" id="PF07228">
    <property type="entry name" value="SpoIIE"/>
    <property type="match status" value="1"/>
</dbReference>